<dbReference type="AlphaFoldDB" id="A0AA40IVQ1"/>
<protein>
    <submittedName>
        <fullName evidence="1">Uncharacterized protein</fullName>
    </submittedName>
</protein>
<dbReference type="RefSeq" id="WP_039217355.1">
    <property type="nucleotide sequence ID" value="NZ_JENW01000021.1"/>
</dbReference>
<reference evidence="1 2" key="1">
    <citation type="submission" date="2014-02" db="EMBL/GenBank/DDBJ databases">
        <title>Plasmidome dynamics in the species complex Clostridium novyi sensu lato converts strains of independent lineages into distinctly different pathogens.</title>
        <authorList>
            <person name="Skarin H."/>
            <person name="Segerman B."/>
        </authorList>
    </citation>
    <scope>NUCLEOTIDE SEQUENCE [LARGE SCALE GENOMIC DNA]</scope>
    <source>
        <strain evidence="1 2">ATCC 27606</strain>
    </source>
</reference>
<proteinExistence type="predicted"/>
<evidence type="ECO:0000313" key="2">
    <source>
        <dbReference type="Proteomes" id="UP000027770"/>
    </source>
</evidence>
<dbReference type="Proteomes" id="UP000027770">
    <property type="component" value="Unassembled WGS sequence"/>
</dbReference>
<keyword evidence="2" id="KW-1185">Reference proteome</keyword>
<accession>A0AA40IVQ1</accession>
<comment type="caution">
    <text evidence="1">The sequence shown here is derived from an EMBL/GenBank/DDBJ whole genome shotgun (WGS) entry which is preliminary data.</text>
</comment>
<evidence type="ECO:0000313" key="1">
    <source>
        <dbReference type="EMBL" id="KEI17790.1"/>
    </source>
</evidence>
<name>A0AA40IVQ1_CLONO</name>
<sequence length="280" mass="32786">MKGDILINKNNGMKLNLQGVEGTKVLGLDVKALVDKLNTINEVLDINKVANKDFDTDLNMALARCECVVFSVPFIGFNGVLEKRIAEYKQIKESQKYKDEYLKEYKKDALLRSKLEYAQLLKQAQSNLQEYKSIVLTKKSDEIENYQEQMLLENRYFNLLNMCKEQKDYINLWEQFKNNKPIATMIRENKEIVNQHMDIINEYYKLYVSKNEEAIEMIESQLNGSLKTDYMLLLEDGYFANSNPRFYTWEEIFSDEFSLINLANAPSMALDLRKEIVNLI</sequence>
<gene>
    <name evidence="1" type="ORF">Z959_05975</name>
</gene>
<dbReference type="EMBL" id="JENW01000021">
    <property type="protein sequence ID" value="KEI17790.1"/>
    <property type="molecule type" value="Genomic_DNA"/>
</dbReference>
<organism evidence="1 2">
    <name type="scientific">Clostridium novyi B str. ATCC 27606</name>
    <dbReference type="NCBI Taxonomy" id="1443123"/>
    <lineage>
        <taxon>Bacteria</taxon>
        <taxon>Bacillati</taxon>
        <taxon>Bacillota</taxon>
        <taxon>Clostridia</taxon>
        <taxon>Eubacteriales</taxon>
        <taxon>Clostridiaceae</taxon>
        <taxon>Clostridium</taxon>
    </lineage>
</organism>